<keyword evidence="2 5" id="KW-0812">Transmembrane</keyword>
<comment type="subcellular location">
    <subcellularLocation>
        <location evidence="1">Membrane</location>
        <topology evidence="1">Multi-pass membrane protein</topology>
    </subcellularLocation>
</comment>
<organism evidence="6 7">
    <name type="scientific">Cutaneotrichosporon oleaginosum</name>
    <dbReference type="NCBI Taxonomy" id="879819"/>
    <lineage>
        <taxon>Eukaryota</taxon>
        <taxon>Fungi</taxon>
        <taxon>Dikarya</taxon>
        <taxon>Basidiomycota</taxon>
        <taxon>Agaricomycotina</taxon>
        <taxon>Tremellomycetes</taxon>
        <taxon>Trichosporonales</taxon>
        <taxon>Trichosporonaceae</taxon>
        <taxon>Cutaneotrichosporon</taxon>
    </lineage>
</organism>
<feature type="transmembrane region" description="Helical" evidence="5">
    <location>
        <begin position="226"/>
        <end position="250"/>
    </location>
</feature>
<feature type="transmembrane region" description="Helical" evidence="5">
    <location>
        <begin position="74"/>
        <end position="91"/>
    </location>
</feature>
<keyword evidence="3 5" id="KW-1133">Transmembrane helix</keyword>
<keyword evidence="4 5" id="KW-0472">Membrane</keyword>
<evidence type="ECO:0000256" key="4">
    <source>
        <dbReference type="ARBA" id="ARBA00023136"/>
    </source>
</evidence>
<dbReference type="PANTHER" id="PTHR31465">
    <property type="entry name" value="PROTEIN RTA1-RELATED"/>
    <property type="match status" value="1"/>
</dbReference>
<reference evidence="6 7" key="1">
    <citation type="submission" date="2015-03" db="EMBL/GenBank/DDBJ databases">
        <title>Genomics and transcriptomics of the oil-accumulating basidiomycete yeast T. oleaginosus allow insights into substrate utilization and the diverse evolutionary trajectories of mating systems in fungi.</title>
        <authorList>
            <consortium name="DOE Joint Genome Institute"/>
            <person name="Kourist R."/>
            <person name="Kracht O."/>
            <person name="Bracharz F."/>
            <person name="Lipzen A."/>
            <person name="Nolan M."/>
            <person name="Ohm R."/>
            <person name="Grigoriev I."/>
            <person name="Sun S."/>
            <person name="Heitman J."/>
            <person name="Bruck T."/>
            <person name="Nowrousian M."/>
        </authorList>
    </citation>
    <scope>NUCLEOTIDE SEQUENCE [LARGE SCALE GENOMIC DNA]</scope>
    <source>
        <strain evidence="6 7">IBC0246</strain>
    </source>
</reference>
<feature type="transmembrane region" description="Helical" evidence="5">
    <location>
        <begin position="103"/>
        <end position="127"/>
    </location>
</feature>
<dbReference type="Proteomes" id="UP000053611">
    <property type="component" value="Unassembled WGS sequence"/>
</dbReference>
<dbReference type="STRING" id="879819.A0A0J1BA28"/>
<dbReference type="Pfam" id="PF04479">
    <property type="entry name" value="RTA1"/>
    <property type="match status" value="1"/>
</dbReference>
<dbReference type="GO" id="GO:0016020">
    <property type="term" value="C:membrane"/>
    <property type="evidence" value="ECO:0007669"/>
    <property type="project" value="UniProtKB-SubCell"/>
</dbReference>
<gene>
    <name evidence="6" type="ORF">CC85DRAFT_326309</name>
</gene>
<accession>A0A0J1BA28</accession>
<sequence>MVVYNPQPGTYISRRGKRGLPISLHAMKYDENGNRLITGYVPQLALTGVAIAAYFLLSAWCAFLFARTKPRPKYMLWITIGTFTMAVGFGARIPMTNDPGSLGIYVVTTLFTLLSPCAFLAQDYVLLPRLASWLDAEDCLFLSARLVARIFIGSDICTFLIQAAGGGMTAIESMASIGEKIALVGLIIQCISFGLFWILLVVFAFRLRSNHPEKWASGSGFKGWKTLYWAIQWTCIGIMVRCVFRVIEFAQGYGGYLRNTEWCYYSLDTLPLFLAIIIWAVVWPPSILVESKKWALASPEYGLSNLDGSSTFAPVTPESSYTKA</sequence>
<proteinExistence type="predicted"/>
<evidence type="ECO:0000256" key="2">
    <source>
        <dbReference type="ARBA" id="ARBA00022692"/>
    </source>
</evidence>
<dbReference type="AlphaFoldDB" id="A0A0J1BA28"/>
<protein>
    <submittedName>
        <fullName evidence="6">RTA1-domain-containing protein</fullName>
    </submittedName>
</protein>
<evidence type="ECO:0000313" key="6">
    <source>
        <dbReference type="EMBL" id="KLT44739.1"/>
    </source>
</evidence>
<keyword evidence="7" id="KW-1185">Reference proteome</keyword>
<evidence type="ECO:0000256" key="3">
    <source>
        <dbReference type="ARBA" id="ARBA00022989"/>
    </source>
</evidence>
<feature type="transmembrane region" description="Helical" evidence="5">
    <location>
        <begin position="270"/>
        <end position="289"/>
    </location>
</feature>
<name>A0A0J1BA28_9TREE</name>
<feature type="transmembrane region" description="Helical" evidence="5">
    <location>
        <begin position="181"/>
        <end position="205"/>
    </location>
</feature>
<dbReference type="InterPro" id="IPR007568">
    <property type="entry name" value="RTA1"/>
</dbReference>
<dbReference type="OrthoDB" id="3358017at2759"/>
<evidence type="ECO:0000256" key="5">
    <source>
        <dbReference type="SAM" id="Phobius"/>
    </source>
</evidence>
<evidence type="ECO:0000256" key="1">
    <source>
        <dbReference type="ARBA" id="ARBA00004141"/>
    </source>
</evidence>
<feature type="transmembrane region" description="Helical" evidence="5">
    <location>
        <begin position="44"/>
        <end position="65"/>
    </location>
</feature>
<dbReference type="EMBL" id="KQ087185">
    <property type="protein sequence ID" value="KLT44739.1"/>
    <property type="molecule type" value="Genomic_DNA"/>
</dbReference>
<dbReference type="PANTHER" id="PTHR31465:SF1">
    <property type="entry name" value="PROTEIN RTA1-RELATED"/>
    <property type="match status" value="1"/>
</dbReference>
<evidence type="ECO:0000313" key="7">
    <source>
        <dbReference type="Proteomes" id="UP000053611"/>
    </source>
</evidence>